<dbReference type="GO" id="GO:0045259">
    <property type="term" value="C:proton-transporting ATP synthase complex"/>
    <property type="evidence" value="ECO:0007669"/>
    <property type="project" value="UniProtKB-KW"/>
</dbReference>
<evidence type="ECO:0000256" key="6">
    <source>
        <dbReference type="ARBA" id="ARBA00022781"/>
    </source>
</evidence>
<dbReference type="GO" id="GO:0042777">
    <property type="term" value="P:proton motive force-driven plasma membrane ATP synthesis"/>
    <property type="evidence" value="ECO:0007669"/>
    <property type="project" value="TreeGrafter"/>
</dbReference>
<evidence type="ECO:0000256" key="7">
    <source>
        <dbReference type="ARBA" id="ARBA00022989"/>
    </source>
</evidence>
<evidence type="ECO:0000256" key="8">
    <source>
        <dbReference type="ARBA" id="ARBA00023065"/>
    </source>
</evidence>
<feature type="transmembrane region" description="Helical" evidence="11">
    <location>
        <begin position="170"/>
        <end position="197"/>
    </location>
</feature>
<dbReference type="InterPro" id="IPR045082">
    <property type="entry name" value="ATP_syn_F0_a_bact/chloroplast"/>
</dbReference>
<dbReference type="GO" id="GO:0046933">
    <property type="term" value="F:proton-transporting ATP synthase activity, rotational mechanism"/>
    <property type="evidence" value="ECO:0007669"/>
    <property type="project" value="TreeGrafter"/>
</dbReference>
<evidence type="ECO:0000256" key="4">
    <source>
        <dbReference type="ARBA" id="ARBA00022547"/>
    </source>
</evidence>
<dbReference type="PROSITE" id="PS00449">
    <property type="entry name" value="ATPASE_A"/>
    <property type="match status" value="1"/>
</dbReference>
<sequence length="218" mass="23902">MHDILMPTFGLPVQTALMLYACVILLAISIFVRSTVKLVPGKVQSIIELIVVALAAQSEEIIGHGAKKLVPFIISFFLFILISNSLALIPGFLAPTENLNNTVGLSLIVFFATHVIGFRHHGFKYLKQFMGPNIALAPLMIPIEIIGHLARPFSLSLRLWANMMSHEQVVTVLLILMPIAYPLLAFSTILGILVIVIQSFVFTLLTMAYLGGALEEAH</sequence>
<dbReference type="EMBL" id="UOEA01000064">
    <property type="protein sequence ID" value="VAV84316.1"/>
    <property type="molecule type" value="Genomic_DNA"/>
</dbReference>
<dbReference type="CDD" id="cd00310">
    <property type="entry name" value="ATP-synt_Fo_a_6"/>
    <property type="match status" value="1"/>
</dbReference>
<keyword evidence="10" id="KW-0066">ATP synthesis</keyword>
<evidence type="ECO:0000256" key="1">
    <source>
        <dbReference type="ARBA" id="ARBA00004141"/>
    </source>
</evidence>
<dbReference type="InterPro" id="IPR023011">
    <property type="entry name" value="ATP_synth_F0_asu_AS"/>
</dbReference>
<evidence type="ECO:0000256" key="2">
    <source>
        <dbReference type="ARBA" id="ARBA00006810"/>
    </source>
</evidence>
<evidence type="ECO:0000256" key="5">
    <source>
        <dbReference type="ARBA" id="ARBA00022692"/>
    </source>
</evidence>
<name>A0A3B0R5G1_9ZZZZ</name>
<keyword evidence="12" id="KW-0378">Hydrolase</keyword>
<reference evidence="12" key="1">
    <citation type="submission" date="2018-06" db="EMBL/GenBank/DDBJ databases">
        <authorList>
            <person name="Zhirakovskaya E."/>
        </authorList>
    </citation>
    <scope>NUCLEOTIDE SEQUENCE</scope>
</reference>
<keyword evidence="3" id="KW-0813">Transport</keyword>
<dbReference type="Gene3D" id="1.20.120.220">
    <property type="entry name" value="ATP synthase, F0 complex, subunit A"/>
    <property type="match status" value="1"/>
</dbReference>
<dbReference type="PRINTS" id="PR00123">
    <property type="entry name" value="ATPASEA"/>
</dbReference>
<keyword evidence="8" id="KW-0406">Ion transport</keyword>
<evidence type="ECO:0000256" key="9">
    <source>
        <dbReference type="ARBA" id="ARBA00023136"/>
    </source>
</evidence>
<comment type="subcellular location">
    <subcellularLocation>
        <location evidence="1">Membrane</location>
        <topology evidence="1">Multi-pass membrane protein</topology>
    </subcellularLocation>
</comment>
<dbReference type="InterPro" id="IPR000568">
    <property type="entry name" value="ATP_synth_F0_asu"/>
</dbReference>
<dbReference type="SUPFAM" id="SSF81336">
    <property type="entry name" value="F1F0 ATP synthase subunit A"/>
    <property type="match status" value="1"/>
</dbReference>
<feature type="transmembrane region" description="Helical" evidence="11">
    <location>
        <begin position="69"/>
        <end position="93"/>
    </location>
</feature>
<dbReference type="AlphaFoldDB" id="A0A3B0R5G1"/>
<evidence type="ECO:0000313" key="12">
    <source>
        <dbReference type="EMBL" id="VAV84316.1"/>
    </source>
</evidence>
<gene>
    <name evidence="12" type="ORF">MNBD_DELTA01-1344</name>
</gene>
<comment type="similarity">
    <text evidence="2">Belongs to the ATPase A chain family.</text>
</comment>
<proteinExistence type="inferred from homology"/>
<keyword evidence="6" id="KW-0375">Hydrogen ion transport</keyword>
<dbReference type="EC" id="3.6.3.14" evidence="12"/>
<accession>A0A3B0R5G1</accession>
<dbReference type="PANTHER" id="PTHR42823:SF3">
    <property type="entry name" value="ATP SYNTHASE SUBUNIT A, CHLOROPLASTIC"/>
    <property type="match status" value="1"/>
</dbReference>
<evidence type="ECO:0000256" key="11">
    <source>
        <dbReference type="SAM" id="Phobius"/>
    </source>
</evidence>
<evidence type="ECO:0000256" key="10">
    <source>
        <dbReference type="ARBA" id="ARBA00023310"/>
    </source>
</evidence>
<feature type="transmembrane region" description="Helical" evidence="11">
    <location>
        <begin position="130"/>
        <end position="150"/>
    </location>
</feature>
<keyword evidence="5 11" id="KW-0812">Transmembrane</keyword>
<keyword evidence="9 11" id="KW-0472">Membrane</keyword>
<dbReference type="GO" id="GO:0016787">
    <property type="term" value="F:hydrolase activity"/>
    <property type="evidence" value="ECO:0007669"/>
    <property type="project" value="UniProtKB-KW"/>
</dbReference>
<feature type="transmembrane region" description="Helical" evidence="11">
    <location>
        <begin position="99"/>
        <end position="118"/>
    </location>
</feature>
<dbReference type="Pfam" id="PF00119">
    <property type="entry name" value="ATP-synt_A"/>
    <property type="match status" value="1"/>
</dbReference>
<dbReference type="InterPro" id="IPR035908">
    <property type="entry name" value="F0_ATP_A_sf"/>
</dbReference>
<dbReference type="NCBIfam" id="TIGR01131">
    <property type="entry name" value="ATP_synt_6_or_A"/>
    <property type="match status" value="1"/>
</dbReference>
<evidence type="ECO:0000256" key="3">
    <source>
        <dbReference type="ARBA" id="ARBA00022448"/>
    </source>
</evidence>
<keyword evidence="4" id="KW-0138">CF(0)</keyword>
<dbReference type="HAMAP" id="MF_01393">
    <property type="entry name" value="ATP_synth_a_bact"/>
    <property type="match status" value="1"/>
</dbReference>
<keyword evidence="7 11" id="KW-1133">Transmembrane helix</keyword>
<feature type="transmembrane region" description="Helical" evidence="11">
    <location>
        <begin position="12"/>
        <end position="32"/>
    </location>
</feature>
<dbReference type="PANTHER" id="PTHR42823">
    <property type="entry name" value="ATP SYNTHASE SUBUNIT A, CHLOROPLASTIC"/>
    <property type="match status" value="1"/>
</dbReference>
<dbReference type="GO" id="GO:0005886">
    <property type="term" value="C:plasma membrane"/>
    <property type="evidence" value="ECO:0007669"/>
    <property type="project" value="TreeGrafter"/>
</dbReference>
<protein>
    <submittedName>
        <fullName evidence="12">ATP synthase F0 sector subunit a</fullName>
        <ecNumber evidence="12">3.6.3.14</ecNumber>
    </submittedName>
</protein>
<organism evidence="12">
    <name type="scientific">hydrothermal vent metagenome</name>
    <dbReference type="NCBI Taxonomy" id="652676"/>
    <lineage>
        <taxon>unclassified sequences</taxon>
        <taxon>metagenomes</taxon>
        <taxon>ecological metagenomes</taxon>
    </lineage>
</organism>